<dbReference type="EMBL" id="CP041372">
    <property type="protein sequence ID" value="QKS71726.1"/>
    <property type="molecule type" value="Genomic_DNA"/>
</dbReference>
<gene>
    <name evidence="1" type="ORF">FLK61_33880</name>
    <name evidence="2" type="ORF">FLK61_34175</name>
</gene>
<dbReference type="KEGG" id="psua:FLK61_33880"/>
<dbReference type="AlphaFoldDB" id="A0A859FGA9"/>
<sequence>MEDATEYIKINYQTTENRCGCCNQFLEKPIVEDKTFEFNKKVLLDWEDWKNLEYQHDFEYQIEYHILEVLNDYTNLDNKKFYIPEEETSKLRNYILEALNINYPDKI</sequence>
<reference evidence="1" key="2">
    <citation type="submission" date="2020-05" db="EMBL/GenBank/DDBJ databases">
        <title>Bacillus alkalisoli sp. nov. isolated from saline soil.</title>
        <authorList>
            <person name="Sun J.-Q."/>
            <person name="Xu L."/>
        </authorList>
    </citation>
    <scope>NUCLEOTIDE SEQUENCE</scope>
    <source>
        <strain evidence="1 3">M4U3P1</strain>
    </source>
</reference>
<dbReference type="RefSeq" id="WP_176009706.1">
    <property type="nucleotide sequence ID" value="NZ_CP041372.2"/>
</dbReference>
<keyword evidence="3" id="KW-1185">Reference proteome</keyword>
<dbReference type="EMBL" id="CP041372">
    <property type="protein sequence ID" value="QKS71674.1"/>
    <property type="molecule type" value="Genomic_DNA"/>
</dbReference>
<proteinExistence type="predicted"/>
<organism evidence="1 3">
    <name type="scientific">Paenalkalicoccus suaedae</name>
    <dbReference type="NCBI Taxonomy" id="2592382"/>
    <lineage>
        <taxon>Bacteria</taxon>
        <taxon>Bacillati</taxon>
        <taxon>Bacillota</taxon>
        <taxon>Bacilli</taxon>
        <taxon>Bacillales</taxon>
        <taxon>Bacillaceae</taxon>
        <taxon>Paenalkalicoccus</taxon>
    </lineage>
</organism>
<evidence type="ECO:0000313" key="1">
    <source>
        <dbReference type="EMBL" id="QKS71674.1"/>
    </source>
</evidence>
<dbReference type="KEGG" id="psua:FLK61_34175"/>
<accession>A0A859FGA9</accession>
<dbReference type="Proteomes" id="UP000318138">
    <property type="component" value="Chromosome"/>
</dbReference>
<protein>
    <submittedName>
        <fullName evidence="1">Uncharacterized protein</fullName>
    </submittedName>
</protein>
<evidence type="ECO:0000313" key="3">
    <source>
        <dbReference type="Proteomes" id="UP000318138"/>
    </source>
</evidence>
<evidence type="ECO:0000313" key="2">
    <source>
        <dbReference type="EMBL" id="QKS71726.1"/>
    </source>
</evidence>
<reference evidence="3" key="1">
    <citation type="submission" date="2019-07" db="EMBL/GenBank/DDBJ databases">
        <title>Bacillus alkalisoli sp. nov. isolated from saline soil.</title>
        <authorList>
            <person name="Sun J.-Q."/>
            <person name="Xu L."/>
        </authorList>
    </citation>
    <scope>NUCLEOTIDE SEQUENCE [LARGE SCALE GENOMIC DNA]</scope>
    <source>
        <strain evidence="3">M4U3P1</strain>
    </source>
</reference>
<name>A0A859FGA9_9BACI</name>